<proteinExistence type="predicted"/>
<keyword evidence="2" id="KW-0812">Transmembrane</keyword>
<feature type="region of interest" description="Disordered" evidence="1">
    <location>
        <begin position="341"/>
        <end position="379"/>
    </location>
</feature>
<feature type="compositionally biased region" description="Polar residues" evidence="1">
    <location>
        <begin position="252"/>
        <end position="272"/>
    </location>
</feature>
<dbReference type="VEuPathDB" id="FungiDB:A9K55_005520"/>
<evidence type="ECO:0000256" key="1">
    <source>
        <dbReference type="SAM" id="MobiDB-lite"/>
    </source>
</evidence>
<reference evidence="3 4" key="1">
    <citation type="journal article" date="2017" name="BMC Genomics">
        <title>Chromosome level assembly and secondary metabolite potential of the parasitic fungus Cordyceps militaris.</title>
        <authorList>
            <person name="Kramer G.J."/>
            <person name="Nodwell J.R."/>
        </authorList>
    </citation>
    <scope>NUCLEOTIDE SEQUENCE [LARGE SCALE GENOMIC DNA]</scope>
    <source>
        <strain evidence="3 4">ATCC 34164</strain>
    </source>
</reference>
<feature type="transmembrane region" description="Helical" evidence="2">
    <location>
        <begin position="191"/>
        <end position="210"/>
    </location>
</feature>
<evidence type="ECO:0008006" key="5">
    <source>
        <dbReference type="Google" id="ProtNLM"/>
    </source>
</evidence>
<dbReference type="OrthoDB" id="3205825at2759"/>
<dbReference type="Proteomes" id="UP000323067">
    <property type="component" value="Chromosome vi"/>
</dbReference>
<keyword evidence="2" id="KW-0472">Membrane</keyword>
<organism evidence="3 4">
    <name type="scientific">Cordyceps militaris</name>
    <name type="common">Caterpillar fungus</name>
    <name type="synonym">Clavaria militaris</name>
    <dbReference type="NCBI Taxonomy" id="73501"/>
    <lineage>
        <taxon>Eukaryota</taxon>
        <taxon>Fungi</taxon>
        <taxon>Dikarya</taxon>
        <taxon>Ascomycota</taxon>
        <taxon>Pezizomycotina</taxon>
        <taxon>Sordariomycetes</taxon>
        <taxon>Hypocreomycetidae</taxon>
        <taxon>Hypocreales</taxon>
        <taxon>Cordycipitaceae</taxon>
        <taxon>Cordyceps</taxon>
    </lineage>
</organism>
<dbReference type="EMBL" id="CP023323">
    <property type="protein sequence ID" value="ATY60065.1"/>
    <property type="molecule type" value="Genomic_DNA"/>
</dbReference>
<evidence type="ECO:0000313" key="4">
    <source>
        <dbReference type="Proteomes" id="UP000323067"/>
    </source>
</evidence>
<feature type="transmembrane region" description="Helical" evidence="2">
    <location>
        <begin position="154"/>
        <end position="171"/>
    </location>
</feature>
<dbReference type="PANTHER" id="PTHR35179:SF1">
    <property type="entry name" value="INTEGRAL MEMBRANE PROTEIN"/>
    <property type="match status" value="1"/>
</dbReference>
<keyword evidence="2" id="KW-1133">Transmembrane helix</keyword>
<dbReference type="PANTHER" id="PTHR35179">
    <property type="entry name" value="PROTEIN CBG02620"/>
    <property type="match status" value="1"/>
</dbReference>
<evidence type="ECO:0000256" key="2">
    <source>
        <dbReference type="SAM" id="Phobius"/>
    </source>
</evidence>
<feature type="transmembrane region" description="Helical" evidence="2">
    <location>
        <begin position="6"/>
        <end position="29"/>
    </location>
</feature>
<feature type="region of interest" description="Disordered" evidence="1">
    <location>
        <begin position="250"/>
        <end position="273"/>
    </location>
</feature>
<dbReference type="AlphaFoldDB" id="A0A2H4SAD1"/>
<protein>
    <recommendedName>
        <fullName evidence="5">Integral membrane protein</fullName>
    </recommendedName>
</protein>
<gene>
    <name evidence="3" type="ORF">A9K55_005520</name>
</gene>
<evidence type="ECO:0000313" key="3">
    <source>
        <dbReference type="EMBL" id="ATY60065.1"/>
    </source>
</evidence>
<feature type="transmembrane region" description="Helical" evidence="2">
    <location>
        <begin position="41"/>
        <end position="64"/>
    </location>
</feature>
<accession>A0A2H4SAD1</accession>
<feature type="transmembrane region" description="Helical" evidence="2">
    <location>
        <begin position="222"/>
        <end position="242"/>
    </location>
</feature>
<feature type="transmembrane region" description="Helical" evidence="2">
    <location>
        <begin position="109"/>
        <end position="134"/>
    </location>
</feature>
<sequence>MEVDLPSLFFGATVGIFPFVLSKIISQTWKIMGRLKSVHSFYVYMIWLDAFAGLIFGIITILYLKGVIPGHFGFFFASVLLWAIQTQFQPQIIANRLSIIMTNRRKANWLRIGLFLAILPLNIMVYFIWISAHLPNATEERKRLNQACERMEKSVFLVLDLVLNLMFLHLVRSRLISGGLTKYWRLFNMNVFLIGISTALDAALLGMISLPDPYVYVQFTPLVYIIKLYIELVMANLIAKIARSDNPLYGGRNNNNSSHMRSQQQHNTTTASRAYAEHSSVDAIITVEAQGSSGGAKSSTWNSESDGRSEVAGDEYYLVDMPPSRALNAIMKTVEITVSENNPGAADAERRKSQQPASLDPGGIPGNWATQPPAPKYTE</sequence>
<dbReference type="VEuPathDB" id="FungiDB:CCM_03461"/>
<name>A0A2H4SAD1_CORMI</name>
<feature type="transmembrane region" description="Helical" evidence="2">
    <location>
        <begin position="70"/>
        <end position="88"/>
    </location>
</feature>